<proteinExistence type="predicted"/>
<comment type="caution">
    <text evidence="1">The sequence shown here is derived from an EMBL/GenBank/DDBJ whole genome shotgun (WGS) entry which is preliminary data.</text>
</comment>
<dbReference type="InterPro" id="IPR021146">
    <property type="entry name" value="Phage_gp6-like_head-tail"/>
</dbReference>
<feature type="non-terminal residue" evidence="1">
    <location>
        <position position="183"/>
    </location>
</feature>
<keyword evidence="2" id="KW-1185">Reference proteome</keyword>
<dbReference type="CDD" id="cd08054">
    <property type="entry name" value="gp6"/>
    <property type="match status" value="1"/>
</dbReference>
<dbReference type="EMBL" id="CAXAMM010041065">
    <property type="protein sequence ID" value="CAK9097102.1"/>
    <property type="molecule type" value="Genomic_DNA"/>
</dbReference>
<dbReference type="NCBIfam" id="TIGR02215">
    <property type="entry name" value="phage_chp_gp8"/>
    <property type="match status" value="1"/>
</dbReference>
<accession>A0ABP0RD95</accession>
<evidence type="ECO:0000313" key="2">
    <source>
        <dbReference type="Proteomes" id="UP001642464"/>
    </source>
</evidence>
<dbReference type="Gene3D" id="1.10.3230.30">
    <property type="entry name" value="Phage gp6-like head-tail connector protein"/>
    <property type="match status" value="1"/>
</dbReference>
<sequence>MEALTITTPADTLPISVSDLKAHMRITHSADDDYITDLAWMAYAWIEREADITISETAYSLVMSEFDPVVILPKPPVSSVDSVSYYDSDNESQSLSEGTDFYLVNSTKQAAMLTPVERWPSVYSRPDAITISFTCESDPVPHQVSHLMRLLVSNAYEFREGEIMLKTEQLKLGVDRLLKQIMN</sequence>
<protein>
    <submittedName>
        <fullName evidence="1">Uncharacterized protein</fullName>
    </submittedName>
</protein>
<dbReference type="InterPro" id="IPR011738">
    <property type="entry name" value="Phage_CHP"/>
</dbReference>
<organism evidence="1 2">
    <name type="scientific">Durusdinium trenchii</name>
    <dbReference type="NCBI Taxonomy" id="1381693"/>
    <lineage>
        <taxon>Eukaryota</taxon>
        <taxon>Sar</taxon>
        <taxon>Alveolata</taxon>
        <taxon>Dinophyceae</taxon>
        <taxon>Suessiales</taxon>
        <taxon>Symbiodiniaceae</taxon>
        <taxon>Durusdinium</taxon>
    </lineage>
</organism>
<gene>
    <name evidence="1" type="ORF">SCF082_LOCUS45562</name>
</gene>
<dbReference type="Proteomes" id="UP001642464">
    <property type="component" value="Unassembled WGS sequence"/>
</dbReference>
<reference evidence="1 2" key="1">
    <citation type="submission" date="2024-02" db="EMBL/GenBank/DDBJ databases">
        <authorList>
            <person name="Chen Y."/>
            <person name="Shah S."/>
            <person name="Dougan E. K."/>
            <person name="Thang M."/>
            <person name="Chan C."/>
        </authorList>
    </citation>
    <scope>NUCLEOTIDE SEQUENCE [LARGE SCALE GENOMIC DNA]</scope>
</reference>
<dbReference type="Pfam" id="PF05135">
    <property type="entry name" value="Phage_connect_1"/>
    <property type="match status" value="1"/>
</dbReference>
<name>A0ABP0RD95_9DINO</name>
<evidence type="ECO:0000313" key="1">
    <source>
        <dbReference type="EMBL" id="CAK9097102.1"/>
    </source>
</evidence>